<organism evidence="2 3">
    <name type="scientific">Punica granatum</name>
    <name type="common">Pomegranate</name>
    <dbReference type="NCBI Taxonomy" id="22663"/>
    <lineage>
        <taxon>Eukaryota</taxon>
        <taxon>Viridiplantae</taxon>
        <taxon>Streptophyta</taxon>
        <taxon>Embryophyta</taxon>
        <taxon>Tracheophyta</taxon>
        <taxon>Spermatophyta</taxon>
        <taxon>Magnoliopsida</taxon>
        <taxon>eudicotyledons</taxon>
        <taxon>Gunneridae</taxon>
        <taxon>Pentapetalae</taxon>
        <taxon>rosids</taxon>
        <taxon>malvids</taxon>
        <taxon>Myrtales</taxon>
        <taxon>Lythraceae</taxon>
        <taxon>Punica</taxon>
    </lineage>
</organism>
<evidence type="ECO:0008006" key="4">
    <source>
        <dbReference type="Google" id="ProtNLM"/>
    </source>
</evidence>
<dbReference type="Gene3D" id="3.10.10.10">
    <property type="entry name" value="HIV Type 1 Reverse Transcriptase, subunit A, domain 1"/>
    <property type="match status" value="1"/>
</dbReference>
<gene>
    <name evidence="2" type="ORF">CRG98_022383</name>
</gene>
<comment type="caution">
    <text evidence="2">The sequence shown here is derived from an EMBL/GenBank/DDBJ whole genome shotgun (WGS) entry which is preliminary data.</text>
</comment>
<dbReference type="PANTHER" id="PTHR35046">
    <property type="entry name" value="ZINC KNUCKLE (CCHC-TYPE) FAMILY PROTEIN"/>
    <property type="match status" value="1"/>
</dbReference>
<reference evidence="2 3" key="1">
    <citation type="submission" date="2017-11" db="EMBL/GenBank/DDBJ databases">
        <title>De-novo sequencing of pomegranate (Punica granatum L.) genome.</title>
        <authorList>
            <person name="Akparov Z."/>
            <person name="Amiraslanov A."/>
            <person name="Hajiyeva S."/>
            <person name="Abbasov M."/>
            <person name="Kaur K."/>
            <person name="Hamwieh A."/>
            <person name="Solovyev V."/>
            <person name="Salamov A."/>
            <person name="Braich B."/>
            <person name="Kosarev P."/>
            <person name="Mahmoud A."/>
            <person name="Hajiyev E."/>
            <person name="Babayeva S."/>
            <person name="Izzatullayeva V."/>
            <person name="Mammadov A."/>
            <person name="Mammadov A."/>
            <person name="Sharifova S."/>
            <person name="Ojaghi J."/>
            <person name="Eynullazada K."/>
            <person name="Bayramov B."/>
            <person name="Abdulazimova A."/>
            <person name="Shahmuradov I."/>
        </authorList>
    </citation>
    <scope>NUCLEOTIDE SEQUENCE [LARGE SCALE GENOMIC DNA]</scope>
    <source>
        <strain evidence="3">cv. AG2017</strain>
        <tissue evidence="2">Leaf</tissue>
    </source>
</reference>
<dbReference type="AlphaFoldDB" id="A0A2I0JLP9"/>
<evidence type="ECO:0000313" key="3">
    <source>
        <dbReference type="Proteomes" id="UP000233551"/>
    </source>
</evidence>
<feature type="region of interest" description="Disordered" evidence="1">
    <location>
        <begin position="1"/>
        <end position="25"/>
    </location>
</feature>
<dbReference type="EMBL" id="PGOL01001525">
    <property type="protein sequence ID" value="PKI57198.1"/>
    <property type="molecule type" value="Genomic_DNA"/>
</dbReference>
<dbReference type="SUPFAM" id="SSF56672">
    <property type="entry name" value="DNA/RNA polymerases"/>
    <property type="match status" value="1"/>
</dbReference>
<dbReference type="InterPro" id="IPR043502">
    <property type="entry name" value="DNA/RNA_pol_sf"/>
</dbReference>
<proteinExistence type="predicted"/>
<sequence length="331" mass="38120">MGSVRRARGVGNEGQIHDRRDQGVRDGVNKNIESIKIRIPPFQGRNDLDAYIEWERKVKLVFDYHNYAKFKKEFGNVYHVELTKGLPPIRGIEHQIDFVPRAAIPNWPTYRSNSDETKELERQVDELIAKWHVRESKCAFCMDRVVFLGFVVSAKGIKVDEEKEKFLIACFSEKLSGVASNYSTYDRELNALLCALEIEYGFNALTPLDVIHLPTSLGSRMNPFEERGNDEDCGHVDEVDAQELENRIREEGADAQDLRNLHVPSGPITRAKARRIQQVMESLMVAFWAKRNLIQLGIQRALFNGLAMRWSIARPKLEWTHKESREVLNLD</sequence>
<evidence type="ECO:0000313" key="2">
    <source>
        <dbReference type="EMBL" id="PKI57198.1"/>
    </source>
</evidence>
<accession>A0A2I0JLP9</accession>
<feature type="compositionally biased region" description="Basic and acidic residues" evidence="1">
    <location>
        <begin position="15"/>
        <end position="25"/>
    </location>
</feature>
<keyword evidence="3" id="KW-1185">Reference proteome</keyword>
<dbReference type="Proteomes" id="UP000233551">
    <property type="component" value="Unassembled WGS sequence"/>
</dbReference>
<dbReference type="PANTHER" id="PTHR35046:SF9">
    <property type="entry name" value="RNA-DIRECTED DNA POLYMERASE"/>
    <property type="match status" value="1"/>
</dbReference>
<evidence type="ECO:0000256" key="1">
    <source>
        <dbReference type="SAM" id="MobiDB-lite"/>
    </source>
</evidence>
<protein>
    <recommendedName>
        <fullName evidence="4">Reverse transcriptase/retrotransposon-derived protein RNase H-like domain-containing protein</fullName>
    </recommendedName>
</protein>
<name>A0A2I0JLP9_PUNGR</name>